<dbReference type="STRING" id="243090.RB1376"/>
<evidence type="ECO:0000256" key="2">
    <source>
        <dbReference type="SAM" id="Phobius"/>
    </source>
</evidence>
<keyword evidence="4" id="KW-1185">Reference proteome</keyword>
<feature type="region of interest" description="Disordered" evidence="1">
    <location>
        <begin position="893"/>
        <end position="933"/>
    </location>
</feature>
<feature type="transmembrane region" description="Helical" evidence="2">
    <location>
        <begin position="190"/>
        <end position="210"/>
    </location>
</feature>
<dbReference type="PANTHER" id="PTHR13318:SF178">
    <property type="entry name" value="OS02G0200900 PROTEIN"/>
    <property type="match status" value="1"/>
</dbReference>
<dbReference type="GO" id="GO:0031146">
    <property type="term" value="P:SCF-dependent proteasomal ubiquitin-dependent protein catabolic process"/>
    <property type="evidence" value="ECO:0000318"/>
    <property type="project" value="GO_Central"/>
</dbReference>
<dbReference type="PATRIC" id="fig|243090.15.peg.635"/>
<dbReference type="InterPro" id="IPR032675">
    <property type="entry name" value="LRR_dom_sf"/>
</dbReference>
<feature type="transmembrane region" description="Helical" evidence="2">
    <location>
        <begin position="47"/>
        <end position="65"/>
    </location>
</feature>
<name>Q7UXE6_RHOBA</name>
<proteinExistence type="predicted"/>
<dbReference type="GO" id="GO:0019005">
    <property type="term" value="C:SCF ubiquitin ligase complex"/>
    <property type="evidence" value="ECO:0000318"/>
    <property type="project" value="GO_Central"/>
</dbReference>
<feature type="compositionally biased region" description="Basic residues" evidence="1">
    <location>
        <begin position="899"/>
        <end position="908"/>
    </location>
</feature>
<dbReference type="HOGENOM" id="CLU_313714_0_0_0"/>
<dbReference type="Gene3D" id="3.80.10.10">
    <property type="entry name" value="Ribonuclease Inhibitor"/>
    <property type="match status" value="3"/>
</dbReference>
<dbReference type="AlphaFoldDB" id="Q7UXE6"/>
<protein>
    <submittedName>
        <fullName evidence="3">Similar to adenylate cyclase regulatory protein</fullName>
    </submittedName>
</protein>
<dbReference type="InParanoid" id="Q7UXE6"/>
<evidence type="ECO:0000256" key="1">
    <source>
        <dbReference type="SAM" id="MobiDB-lite"/>
    </source>
</evidence>
<feature type="region of interest" description="Disordered" evidence="1">
    <location>
        <begin position="86"/>
        <end position="107"/>
    </location>
</feature>
<dbReference type="Proteomes" id="UP000001025">
    <property type="component" value="Chromosome"/>
</dbReference>
<reference evidence="3 4" key="1">
    <citation type="journal article" date="2003" name="Proc. Natl. Acad. Sci. U.S.A.">
        <title>Complete genome sequence of the marine planctomycete Pirellula sp. strain 1.</title>
        <authorList>
            <person name="Gloeckner F.O."/>
            <person name="Kube M."/>
            <person name="Bauer M."/>
            <person name="Teeling H."/>
            <person name="Lombardot T."/>
            <person name="Ludwig W."/>
            <person name="Gade D."/>
            <person name="Beck A."/>
            <person name="Borzym K."/>
            <person name="Heitmann K."/>
            <person name="Rabus R."/>
            <person name="Schlesner H."/>
            <person name="Amann R."/>
            <person name="Reinhardt R."/>
        </authorList>
    </citation>
    <scope>NUCLEOTIDE SEQUENCE [LARGE SCALE GENOMIC DNA]</scope>
    <source>
        <strain evidence="4">DSM 10527 / NCIMB 13988 / SH1</strain>
    </source>
</reference>
<feature type="transmembrane region" description="Helical" evidence="2">
    <location>
        <begin position="146"/>
        <end position="169"/>
    </location>
</feature>
<dbReference type="EMBL" id="BX294135">
    <property type="protein sequence ID" value="CAD72061.1"/>
    <property type="molecule type" value="Genomic_DNA"/>
</dbReference>
<keyword evidence="2" id="KW-0812">Transmembrane</keyword>
<dbReference type="SUPFAM" id="SSF52047">
    <property type="entry name" value="RNI-like"/>
    <property type="match status" value="2"/>
</dbReference>
<organism evidence="3 4">
    <name type="scientific">Rhodopirellula baltica (strain DSM 10527 / NCIMB 13988 / SH1)</name>
    <dbReference type="NCBI Taxonomy" id="243090"/>
    <lineage>
        <taxon>Bacteria</taxon>
        <taxon>Pseudomonadati</taxon>
        <taxon>Planctomycetota</taxon>
        <taxon>Planctomycetia</taxon>
        <taxon>Pirellulales</taxon>
        <taxon>Pirellulaceae</taxon>
        <taxon>Rhodopirellula</taxon>
    </lineage>
</organism>
<keyword evidence="2" id="KW-1133">Transmembrane helix</keyword>
<dbReference type="OrthoDB" id="224851at2"/>
<dbReference type="EnsemblBacteria" id="CAD72061">
    <property type="protein sequence ID" value="CAD72061"/>
    <property type="gene ID" value="RB1376"/>
</dbReference>
<dbReference type="KEGG" id="rba:RB1376"/>
<dbReference type="eggNOG" id="COG4886">
    <property type="taxonomic scope" value="Bacteria"/>
</dbReference>
<keyword evidence="2" id="KW-0472">Membrane</keyword>
<accession>Q7UXE6</accession>
<evidence type="ECO:0000313" key="3">
    <source>
        <dbReference type="EMBL" id="CAD72061.1"/>
    </source>
</evidence>
<evidence type="ECO:0000313" key="4">
    <source>
        <dbReference type="Proteomes" id="UP000001025"/>
    </source>
</evidence>
<dbReference type="PANTHER" id="PTHR13318">
    <property type="entry name" value="PARTNER OF PAIRED, ISOFORM B-RELATED"/>
    <property type="match status" value="1"/>
</dbReference>
<feature type="compositionally biased region" description="Basic and acidic residues" evidence="1">
    <location>
        <begin position="96"/>
        <end position="107"/>
    </location>
</feature>
<sequence>MQSLGAPTNLGANSETRAKHFASLDVGSTMNKLQSRSASLKPTYRRWIRTAMTLSILGILVVFAWKPRLVTENYLRDATHVMVTDSEVPPAGPHVADTDREDASYPKADSPRHRWYIGGFPLDAYQARMSHNEGVDGLDRWSTFGLGLWIDIWFCIGVLALAGIAAYNIRPGQSPWNVLWSPNQNDNTRYRRALVGIASVGFIATVAHFYETQRRLRTFERETMVTLVRSTNHPIVANLPLAFRGPWTHAFQLQCHRESNLESIDWSNYKSLDFIALNGEIDPVTLQAIQENPWVTGLRWTNVPSVEAANSVLAQLPSLRSVSMSFESSDEQAEPSSDAKIQIQSLNRLASLSLRRIQASAICTEDLLVPSLTMLEIQTIGPSPRTWLFEDANRLQSLSVRHLRPNRRTNADELKLTVRLMPALTELSIDAGIPVDLSLLELPRLTKLHGIDSYSMRFSNSDGEDGYIARVSSLKMSGLSSLTKLELAGENFDEWEIEECPRLHDVRITRPAPGGYGRFRRSARGWEAPPQFVGARFLAAVASGPAPLPQKSTKGLMAWSASLPSLRTLNFDGMNLTTCDLAKLKSCSFLKSLTLENCQLDPRQLEELQVVSTLRELSVSGTEIDPEVVPQLLAMHSNWEVLELPWEELEEIRIVDQPQLKRAFRTRTLRAKHIELVNLESLVSRLRVAPGAETIRVVNLPRLTEIDIRRPNTDQIEVERVPHLLSFTLERGVLNSATLSSLTQSRQLHSLILPGTDYPEGLGKHFASWPGLQEINVMGTTIGDDDLRDLPSLKNLRRLRLDHTALTDKGISTLARCARLQSVSLMGLELSSTAFEPLAALAWLMELSVNESISLPDALQSIRLMPDEWAAESSDPRLAEKWFNGIRPGANRATEFSRRRPPRGRHPRWVSNEEKGSNEASDSQRLIPPFDAT</sequence>
<gene>
    <name evidence="3" type="ordered locus">RB1376</name>
</gene>